<evidence type="ECO:0000256" key="1">
    <source>
        <dbReference type="ARBA" id="ARBA00004127"/>
    </source>
</evidence>
<feature type="transmembrane region" description="Helical" evidence="5">
    <location>
        <begin position="95"/>
        <end position="126"/>
    </location>
</feature>
<dbReference type="STRING" id="52441.SAMN05216302_100580"/>
<keyword evidence="2 5" id="KW-0812">Transmembrane</keyword>
<dbReference type="Gene3D" id="1.20.120.1630">
    <property type="match status" value="1"/>
</dbReference>
<dbReference type="Pfam" id="PF04191">
    <property type="entry name" value="PEMT"/>
    <property type="match status" value="1"/>
</dbReference>
<protein>
    <submittedName>
        <fullName evidence="6">Protein-S-isoprenylcysteine O-methyltransferase Ste14</fullName>
    </submittedName>
</protein>
<dbReference type="PANTHER" id="PTHR12714">
    <property type="entry name" value="PROTEIN-S ISOPRENYLCYSTEINE O-METHYLTRANSFERASE"/>
    <property type="match status" value="1"/>
</dbReference>
<keyword evidence="6" id="KW-0489">Methyltransferase</keyword>
<dbReference type="GO" id="GO:0008168">
    <property type="term" value="F:methyltransferase activity"/>
    <property type="evidence" value="ECO:0007669"/>
    <property type="project" value="UniProtKB-KW"/>
</dbReference>
<keyword evidence="4 5" id="KW-0472">Membrane</keyword>
<name>A0A1I3Z403_9PROT</name>
<proteinExistence type="predicted"/>
<evidence type="ECO:0000256" key="5">
    <source>
        <dbReference type="SAM" id="Phobius"/>
    </source>
</evidence>
<dbReference type="EMBL" id="FOSP01000005">
    <property type="protein sequence ID" value="SFK38853.1"/>
    <property type="molecule type" value="Genomic_DNA"/>
</dbReference>
<evidence type="ECO:0000313" key="6">
    <source>
        <dbReference type="EMBL" id="SFK38853.1"/>
    </source>
</evidence>
<feature type="transmembrane region" description="Helical" evidence="5">
    <location>
        <begin position="12"/>
        <end position="31"/>
    </location>
</feature>
<keyword evidence="6" id="KW-0808">Transferase</keyword>
<organism evidence="6 7">
    <name type="scientific">Nitrosomonas aestuarii</name>
    <dbReference type="NCBI Taxonomy" id="52441"/>
    <lineage>
        <taxon>Bacteria</taxon>
        <taxon>Pseudomonadati</taxon>
        <taxon>Pseudomonadota</taxon>
        <taxon>Betaproteobacteria</taxon>
        <taxon>Nitrosomonadales</taxon>
        <taxon>Nitrosomonadaceae</taxon>
        <taxon>Nitrosomonas</taxon>
    </lineage>
</organism>
<comment type="subcellular location">
    <subcellularLocation>
        <location evidence="1">Endomembrane system</location>
        <topology evidence="1">Multi-pass membrane protein</topology>
    </subcellularLocation>
</comment>
<dbReference type="InterPro" id="IPR007318">
    <property type="entry name" value="Phopholipid_MeTrfase"/>
</dbReference>
<reference evidence="7" key="1">
    <citation type="submission" date="2016-10" db="EMBL/GenBank/DDBJ databases">
        <authorList>
            <person name="Varghese N."/>
            <person name="Submissions S."/>
        </authorList>
    </citation>
    <scope>NUCLEOTIDE SEQUENCE [LARGE SCALE GENOMIC DNA]</scope>
    <source>
        <strain evidence="7">Nm69</strain>
    </source>
</reference>
<evidence type="ECO:0000256" key="2">
    <source>
        <dbReference type="ARBA" id="ARBA00022692"/>
    </source>
</evidence>
<dbReference type="AlphaFoldDB" id="A0A1I3Z403"/>
<dbReference type="Proteomes" id="UP000199533">
    <property type="component" value="Unassembled WGS sequence"/>
</dbReference>
<sequence length="157" mass="17428">MMPAACWLDYKIPPPVVGLLVATAMWAVAEVGPQFALAPQVRYSLVGILIIAGGVFDLLGLVAFRASRTTINPLKPELASALVTGGVYRFTRNPMYVGVVLFLLAWGVYLSALLPLAGLPFFIMYITRFQIQPEERVLMDIFGEQYSSYAKNVRRWL</sequence>
<dbReference type="GO" id="GO:0032259">
    <property type="term" value="P:methylation"/>
    <property type="evidence" value="ECO:0007669"/>
    <property type="project" value="UniProtKB-KW"/>
</dbReference>
<evidence type="ECO:0000256" key="3">
    <source>
        <dbReference type="ARBA" id="ARBA00022989"/>
    </source>
</evidence>
<gene>
    <name evidence="6" type="ORF">SAMN05216302_100580</name>
</gene>
<feature type="transmembrane region" description="Helical" evidence="5">
    <location>
        <begin position="43"/>
        <end position="64"/>
    </location>
</feature>
<dbReference type="GO" id="GO:0012505">
    <property type="term" value="C:endomembrane system"/>
    <property type="evidence" value="ECO:0007669"/>
    <property type="project" value="UniProtKB-SubCell"/>
</dbReference>
<keyword evidence="3 5" id="KW-1133">Transmembrane helix</keyword>
<dbReference type="PANTHER" id="PTHR12714:SF24">
    <property type="entry name" value="SLR1182 PROTEIN"/>
    <property type="match status" value="1"/>
</dbReference>
<evidence type="ECO:0000256" key="4">
    <source>
        <dbReference type="ARBA" id="ARBA00023136"/>
    </source>
</evidence>
<dbReference type="RefSeq" id="WP_211753352.1">
    <property type="nucleotide sequence ID" value="NZ_FOSP01000005.1"/>
</dbReference>
<keyword evidence="7" id="KW-1185">Reference proteome</keyword>
<accession>A0A1I3Z403</accession>
<evidence type="ECO:0000313" key="7">
    <source>
        <dbReference type="Proteomes" id="UP000199533"/>
    </source>
</evidence>